<dbReference type="VEuPathDB" id="FungiDB:CHGG_07835"/>
<dbReference type="Proteomes" id="UP000001056">
    <property type="component" value="Unassembled WGS sequence"/>
</dbReference>
<protein>
    <submittedName>
        <fullName evidence="2">Uncharacterized protein</fullName>
    </submittedName>
</protein>
<keyword evidence="3" id="KW-1185">Reference proteome</keyword>
<evidence type="ECO:0000313" key="2">
    <source>
        <dbReference type="EMBL" id="EAQ86582.1"/>
    </source>
</evidence>
<proteinExistence type="predicted"/>
<gene>
    <name evidence="2" type="ORF">CHGG_07835</name>
</gene>
<accession>Q2GW19</accession>
<reference evidence="3" key="1">
    <citation type="journal article" date="2015" name="Genome Announc.">
        <title>Draft genome sequence of the cellulolytic fungus Chaetomium globosum.</title>
        <authorList>
            <person name="Cuomo C.A."/>
            <person name="Untereiner W.A."/>
            <person name="Ma L.-J."/>
            <person name="Grabherr M."/>
            <person name="Birren B.W."/>
        </authorList>
    </citation>
    <scope>NUCLEOTIDE SEQUENCE [LARGE SCALE GENOMIC DNA]</scope>
    <source>
        <strain evidence="3">ATCC 6205 / CBS 148.51 / DSM 1962 / NBRC 6347 / NRRL 1970</strain>
    </source>
</reference>
<dbReference type="InParanoid" id="Q2GW19"/>
<sequence length="232" mass="23808">MLLILKPVTPALILTHSRPHPRPNPHPHPRHAVPLPLRPAAHTPAGASACARAPSGPARYSSMTCAMIPEPIATRDAYSGQVVSGSGVGVVLASEVGGELGGGNAEVPGSSCLPGFGVHSEALAALVVELDDEVGVTVEGQVGYCIHKVVAIKFPGLDSSNTKRGIVLGPKNKRGSYSGSSQRSSALQHHCQPTNGPVRGVAWAGSYLDDAGRSGSNHFFCHAVSLSLKSAA</sequence>
<dbReference type="HOGENOM" id="CLU_1194773_0_0_1"/>
<evidence type="ECO:0000256" key="1">
    <source>
        <dbReference type="SAM" id="MobiDB-lite"/>
    </source>
</evidence>
<dbReference type="RefSeq" id="XP_001225491.1">
    <property type="nucleotide sequence ID" value="XM_001225490.1"/>
</dbReference>
<organism evidence="2 3">
    <name type="scientific">Chaetomium globosum (strain ATCC 6205 / CBS 148.51 / DSM 1962 / NBRC 6347 / NRRL 1970)</name>
    <name type="common">Soil fungus</name>
    <dbReference type="NCBI Taxonomy" id="306901"/>
    <lineage>
        <taxon>Eukaryota</taxon>
        <taxon>Fungi</taxon>
        <taxon>Dikarya</taxon>
        <taxon>Ascomycota</taxon>
        <taxon>Pezizomycotina</taxon>
        <taxon>Sordariomycetes</taxon>
        <taxon>Sordariomycetidae</taxon>
        <taxon>Sordariales</taxon>
        <taxon>Chaetomiaceae</taxon>
        <taxon>Chaetomium</taxon>
    </lineage>
</organism>
<feature type="compositionally biased region" description="Low complexity" evidence="1">
    <location>
        <begin position="175"/>
        <end position="185"/>
    </location>
</feature>
<dbReference type="AlphaFoldDB" id="Q2GW19"/>
<feature type="region of interest" description="Disordered" evidence="1">
    <location>
        <begin position="165"/>
        <end position="193"/>
    </location>
</feature>
<dbReference type="GeneID" id="4393162"/>
<evidence type="ECO:0000313" key="3">
    <source>
        <dbReference type="Proteomes" id="UP000001056"/>
    </source>
</evidence>
<dbReference type="EMBL" id="CH408033">
    <property type="protein sequence ID" value="EAQ86582.1"/>
    <property type="molecule type" value="Genomic_DNA"/>
</dbReference>
<name>Q2GW19_CHAGB</name>